<dbReference type="InterPro" id="IPR007960">
    <property type="entry name" value="TAS2R"/>
</dbReference>
<dbReference type="EMBL" id="WNYA01039437">
    <property type="protein sequence ID" value="KAG8536690.1"/>
    <property type="molecule type" value="Genomic_DNA"/>
</dbReference>
<evidence type="ECO:0000256" key="10">
    <source>
        <dbReference type="ARBA" id="ARBA00023224"/>
    </source>
</evidence>
<evidence type="ECO:0000256" key="4">
    <source>
        <dbReference type="ARBA" id="ARBA00022606"/>
    </source>
</evidence>
<feature type="transmembrane region" description="Helical" evidence="13">
    <location>
        <begin position="224"/>
        <end position="247"/>
    </location>
</feature>
<dbReference type="PANTHER" id="PTHR11394:SF47">
    <property type="entry name" value="TASTE RECEPTOR TYPE 2 MEMBER 40"/>
    <property type="match status" value="1"/>
</dbReference>
<keyword evidence="9 12" id="KW-0675">Receptor</keyword>
<evidence type="ECO:0000256" key="6">
    <source>
        <dbReference type="ARBA" id="ARBA00022989"/>
    </source>
</evidence>
<keyword evidence="3 12" id="KW-0919">Taste</keyword>
<evidence type="ECO:0000256" key="3">
    <source>
        <dbReference type="ARBA" id="ARBA00022480"/>
    </source>
</evidence>
<dbReference type="Gene3D" id="1.20.1070.10">
    <property type="entry name" value="Rhodopsin 7-helix transmembrane proteins"/>
    <property type="match status" value="1"/>
</dbReference>
<feature type="transmembrane region" description="Helical" evidence="13">
    <location>
        <begin position="259"/>
        <end position="278"/>
    </location>
</feature>
<keyword evidence="4 12" id="KW-0716">Sensory transduction</keyword>
<dbReference type="SUPFAM" id="SSF81321">
    <property type="entry name" value="Family A G protein-coupled receptor-like"/>
    <property type="match status" value="1"/>
</dbReference>
<keyword evidence="7 12" id="KW-0297">G-protein coupled receptor</keyword>
<evidence type="ECO:0000313" key="14">
    <source>
        <dbReference type="EMBL" id="KAG8536690.1"/>
    </source>
</evidence>
<dbReference type="Pfam" id="PF05296">
    <property type="entry name" value="TAS2R"/>
    <property type="match status" value="1"/>
</dbReference>
<evidence type="ECO:0000256" key="2">
    <source>
        <dbReference type="ARBA" id="ARBA00007376"/>
    </source>
</evidence>
<dbReference type="GO" id="GO:0016020">
    <property type="term" value="C:membrane"/>
    <property type="evidence" value="ECO:0007669"/>
    <property type="project" value="UniProtKB-SubCell"/>
</dbReference>
<dbReference type="PANTHER" id="PTHR11394">
    <property type="entry name" value="TASTE RECEPTOR TYPE 2"/>
    <property type="match status" value="1"/>
</dbReference>
<feature type="transmembrane region" description="Helical" evidence="13">
    <location>
        <begin position="129"/>
        <end position="150"/>
    </location>
</feature>
<reference evidence="14" key="1">
    <citation type="thesis" date="2020" institute="ProQuest LLC" country="789 East Eisenhower Parkway, Ann Arbor, MI, USA">
        <title>Comparative Genomics and Chromosome Evolution.</title>
        <authorList>
            <person name="Mudd A.B."/>
        </authorList>
    </citation>
    <scope>NUCLEOTIDE SEQUENCE</scope>
    <source>
        <strain evidence="14">237g6f4</strain>
        <tissue evidence="14">Blood</tissue>
    </source>
</reference>
<keyword evidence="6 13" id="KW-1133">Transmembrane helix</keyword>
<feature type="non-terminal residue" evidence="14">
    <location>
        <position position="293"/>
    </location>
</feature>
<evidence type="ECO:0000256" key="12">
    <source>
        <dbReference type="RuleBase" id="RU004424"/>
    </source>
</evidence>
<dbReference type="GO" id="GO:0033038">
    <property type="term" value="F:bitter taste receptor activity"/>
    <property type="evidence" value="ECO:0007669"/>
    <property type="project" value="InterPro"/>
</dbReference>
<evidence type="ECO:0000256" key="5">
    <source>
        <dbReference type="ARBA" id="ARBA00022692"/>
    </source>
</evidence>
<evidence type="ECO:0000256" key="7">
    <source>
        <dbReference type="ARBA" id="ARBA00023040"/>
    </source>
</evidence>
<evidence type="ECO:0000256" key="8">
    <source>
        <dbReference type="ARBA" id="ARBA00023136"/>
    </source>
</evidence>
<gene>
    <name evidence="14" type="ORF">GDO81_025843</name>
</gene>
<feature type="transmembrane region" description="Helical" evidence="13">
    <location>
        <begin position="7"/>
        <end position="34"/>
    </location>
</feature>
<keyword evidence="8 12" id="KW-0472">Membrane</keyword>
<feature type="transmembrane region" description="Helical" evidence="13">
    <location>
        <begin position="80"/>
        <end position="98"/>
    </location>
</feature>
<protein>
    <recommendedName>
        <fullName evidence="12">Taste receptor type 2</fullName>
    </recommendedName>
</protein>
<dbReference type="AlphaFoldDB" id="A0AAV6YP22"/>
<comment type="caution">
    <text evidence="14">The sequence shown here is derived from an EMBL/GenBank/DDBJ whole genome shotgun (WGS) entry which is preliminary data.</text>
</comment>
<evidence type="ECO:0000256" key="13">
    <source>
        <dbReference type="SAM" id="Phobius"/>
    </source>
</evidence>
<feature type="transmembrane region" description="Helical" evidence="13">
    <location>
        <begin position="174"/>
        <end position="203"/>
    </location>
</feature>
<comment type="subcellular location">
    <subcellularLocation>
        <location evidence="1 12">Membrane</location>
        <topology evidence="1 12">Multi-pass membrane protein</topology>
    </subcellularLocation>
</comment>
<keyword evidence="15" id="KW-1185">Reference proteome</keyword>
<evidence type="ECO:0000256" key="11">
    <source>
        <dbReference type="RuleBase" id="RU004423"/>
    </source>
</evidence>
<organism evidence="14 15">
    <name type="scientific">Engystomops pustulosus</name>
    <name type="common">Tungara frog</name>
    <name type="synonym">Physalaemus pustulosus</name>
    <dbReference type="NCBI Taxonomy" id="76066"/>
    <lineage>
        <taxon>Eukaryota</taxon>
        <taxon>Metazoa</taxon>
        <taxon>Chordata</taxon>
        <taxon>Craniata</taxon>
        <taxon>Vertebrata</taxon>
        <taxon>Euteleostomi</taxon>
        <taxon>Amphibia</taxon>
        <taxon>Batrachia</taxon>
        <taxon>Anura</taxon>
        <taxon>Neobatrachia</taxon>
        <taxon>Hyloidea</taxon>
        <taxon>Leptodactylidae</taxon>
        <taxon>Leiuperinae</taxon>
        <taxon>Engystomops</taxon>
    </lineage>
</organism>
<dbReference type="GO" id="GO:0004930">
    <property type="term" value="F:G protein-coupled receptor activity"/>
    <property type="evidence" value="ECO:0007669"/>
    <property type="project" value="UniProtKB-KW"/>
</dbReference>
<sequence length="293" mass="34156">MTSLMRIIKFILIIVTGMSGNYLNSFIVVVYFGIWRRMSDWCNHNVILLVIGLVNLSYQWCLTLDNVFKYLQIYEKFDQKLCLFLFVLQFTLVGASLWNTTWLSIYYCTRLVSSTQRLFVMIKEKFFSLLPQLMAGSTLWSVIITLPLFWAKNMEISQNETNDLDICSYKVDPYYIIPGLVLGFLLPVPMTCVSIGLSVRTLVRHIWRMRRSHLMSPQLQGHFQAIRIMMIRVFCEIFFFVIIVIGNFTSLSSNSTMEIIYWITVLFYPTSQALILVLGNSKIKKKLCNSLML</sequence>
<name>A0AAV6YP22_ENGPU</name>
<keyword evidence="5 12" id="KW-0812">Transmembrane</keyword>
<feature type="transmembrane region" description="Helical" evidence="13">
    <location>
        <begin position="46"/>
        <end position="68"/>
    </location>
</feature>
<accession>A0AAV6YP22</accession>
<dbReference type="Proteomes" id="UP000824782">
    <property type="component" value="Unassembled WGS sequence"/>
</dbReference>
<evidence type="ECO:0000313" key="15">
    <source>
        <dbReference type="Proteomes" id="UP000824782"/>
    </source>
</evidence>
<comment type="similarity">
    <text evidence="2 11">Belongs to the G-protein coupled receptor T2R family.</text>
</comment>
<keyword evidence="10 12" id="KW-0807">Transducer</keyword>
<proteinExistence type="inferred from homology"/>
<evidence type="ECO:0000256" key="9">
    <source>
        <dbReference type="ARBA" id="ARBA00023170"/>
    </source>
</evidence>
<evidence type="ECO:0000256" key="1">
    <source>
        <dbReference type="ARBA" id="ARBA00004141"/>
    </source>
</evidence>